<proteinExistence type="predicted"/>
<feature type="transmembrane region" description="Helical" evidence="1">
    <location>
        <begin position="126"/>
        <end position="142"/>
    </location>
</feature>
<keyword evidence="3" id="KW-0808">Transferase</keyword>
<protein>
    <submittedName>
        <fullName evidence="3">Dolichyl-diphosphooligosaccharide--protein glycosyltransferase</fullName>
    </submittedName>
</protein>
<dbReference type="GO" id="GO:0016020">
    <property type="term" value="C:membrane"/>
    <property type="evidence" value="ECO:0007669"/>
    <property type="project" value="InterPro"/>
</dbReference>
<keyword evidence="1" id="KW-1133">Transmembrane helix</keyword>
<dbReference type="Proteomes" id="UP000294614">
    <property type="component" value="Unassembled WGS sequence"/>
</dbReference>
<gene>
    <name evidence="3" type="ORF">C8D98_0574</name>
</gene>
<feature type="transmembrane region" description="Helical" evidence="1">
    <location>
        <begin position="192"/>
        <end position="212"/>
    </location>
</feature>
<feature type="transmembrane region" description="Helical" evidence="1">
    <location>
        <begin position="102"/>
        <end position="120"/>
    </location>
</feature>
<dbReference type="OrthoDB" id="9813678at2"/>
<keyword evidence="4" id="KW-1185">Reference proteome</keyword>
<evidence type="ECO:0000256" key="1">
    <source>
        <dbReference type="SAM" id="Phobius"/>
    </source>
</evidence>
<dbReference type="RefSeq" id="WP_132871826.1">
    <property type="nucleotide sequence ID" value="NZ_SMGG01000003.1"/>
</dbReference>
<evidence type="ECO:0000313" key="3">
    <source>
        <dbReference type="EMBL" id="TCK62064.1"/>
    </source>
</evidence>
<feature type="transmembrane region" description="Helical" evidence="1">
    <location>
        <begin position="6"/>
        <end position="22"/>
    </location>
</feature>
<keyword evidence="1" id="KW-0472">Membrane</keyword>
<evidence type="ECO:0000313" key="4">
    <source>
        <dbReference type="Proteomes" id="UP000294614"/>
    </source>
</evidence>
<keyword evidence="1" id="KW-0812">Transmembrane</keyword>
<reference evidence="3 4" key="1">
    <citation type="submission" date="2019-03" db="EMBL/GenBank/DDBJ databases">
        <title>Genomic Encyclopedia of Type Strains, Phase IV (KMG-IV): sequencing the most valuable type-strain genomes for metagenomic binning, comparative biology and taxonomic classification.</title>
        <authorList>
            <person name="Goeker M."/>
        </authorList>
    </citation>
    <scope>NUCLEOTIDE SEQUENCE [LARGE SCALE GENOMIC DNA]</scope>
    <source>
        <strain evidence="3 4">DSM 24984</strain>
    </source>
</reference>
<sequence length="532" mass="59400">MDVLFFIILLLLVYVLNTAVRYRQHIDISQSISHEAAGHIIMAANDPYRWLRYAKEMSAGTFVSGKDPLSAGTPLPFTPPLSFMICKLSGASGLDMETASSLLTVFLSGLFVFPLGILMYRLGMPAAGIGGGITGGLCLAYLQRTTAFQPDTDMLNLFFPLTIILFIHLAGRGRTLLWSAAAGLFCWFHYRWYVHSGFAPVWLTLLMIYLLIMGKKGNIILYSVLVFIIFCSPFQFYSGFTGLFDFFSEGAKSYPAAVDELRRMTFAESLRMLTKDGWSALAGLLLFGATLRRTYLLLPLFALGCLMFFKGERFGMYLGMFAGMGFGVLAAFVFGRVRRFGFALSCAGTLFISVMLIHPYFVPAPYVSKQLFEEMEKLNIPAGSVVVSHWNYGFLLQYLKNVGTVSDGASQFKEGWLLTRELMRSADPNPFAGRVDDEKPLWLVLTEDMNVSGGLHGYFNANGLDFTNIEHGLDSDLKITENGMFFSIYNNKTHESFFGKSFIIGTSDIGCFKLENRKYPYIAVYKAKAHCQ</sequence>
<dbReference type="AlphaFoldDB" id="A0A4R1KC59"/>
<dbReference type="Pfam" id="PF02516">
    <property type="entry name" value="STT3"/>
    <property type="match status" value="1"/>
</dbReference>
<evidence type="ECO:0000259" key="2">
    <source>
        <dbReference type="Pfam" id="PF02516"/>
    </source>
</evidence>
<feature type="transmembrane region" description="Helical" evidence="1">
    <location>
        <begin position="314"/>
        <end position="334"/>
    </location>
</feature>
<feature type="domain" description="Oligosaccharyl transferase STT3 N-terminal" evidence="2">
    <location>
        <begin position="37"/>
        <end position="228"/>
    </location>
</feature>
<feature type="transmembrane region" description="Helical" evidence="1">
    <location>
        <begin position="340"/>
        <end position="362"/>
    </location>
</feature>
<feature type="transmembrane region" description="Helical" evidence="1">
    <location>
        <begin position="154"/>
        <end position="172"/>
    </location>
</feature>
<dbReference type="GO" id="GO:0016740">
    <property type="term" value="F:transferase activity"/>
    <property type="evidence" value="ECO:0007669"/>
    <property type="project" value="UniProtKB-KW"/>
</dbReference>
<organism evidence="3 4">
    <name type="scientific">Seleniivibrio woodruffii</name>
    <dbReference type="NCBI Taxonomy" id="1078050"/>
    <lineage>
        <taxon>Bacteria</taxon>
        <taxon>Pseudomonadati</taxon>
        <taxon>Deferribacterota</taxon>
        <taxon>Deferribacteres</taxon>
        <taxon>Deferribacterales</taxon>
        <taxon>Geovibrionaceae</taxon>
        <taxon>Seleniivibrio</taxon>
    </lineage>
</organism>
<dbReference type="InterPro" id="IPR048307">
    <property type="entry name" value="STT3_N"/>
</dbReference>
<name>A0A4R1KC59_9BACT</name>
<dbReference type="EMBL" id="SMGG01000003">
    <property type="protein sequence ID" value="TCK62064.1"/>
    <property type="molecule type" value="Genomic_DNA"/>
</dbReference>
<feature type="transmembrane region" description="Helical" evidence="1">
    <location>
        <begin position="219"/>
        <end position="237"/>
    </location>
</feature>
<accession>A0A4R1KC59</accession>
<comment type="caution">
    <text evidence="3">The sequence shown here is derived from an EMBL/GenBank/DDBJ whole genome shotgun (WGS) entry which is preliminary data.</text>
</comment>